<dbReference type="GO" id="GO:0005886">
    <property type="term" value="C:plasma membrane"/>
    <property type="evidence" value="ECO:0000318"/>
    <property type="project" value="GO_Central"/>
</dbReference>
<feature type="transmembrane region" description="Helical" evidence="10">
    <location>
        <begin position="70"/>
        <end position="92"/>
    </location>
</feature>
<comment type="similarity">
    <text evidence="2">Belongs to the G-protein coupled receptor 1 family.</text>
</comment>
<dbReference type="InterPro" id="IPR050569">
    <property type="entry name" value="TAAR"/>
</dbReference>
<dbReference type="Gene3D" id="1.20.1070.10">
    <property type="entry name" value="Rhodopsin 7-helix transmembrane proteins"/>
    <property type="match status" value="1"/>
</dbReference>
<keyword evidence="4 10" id="KW-0812">Transmembrane</keyword>
<keyword evidence="8" id="KW-0675">Receptor</keyword>
<dbReference type="SUPFAM" id="SSF81321">
    <property type="entry name" value="Family A G protein-coupled receptor-like"/>
    <property type="match status" value="1"/>
</dbReference>
<dbReference type="OrthoDB" id="10362569at2759"/>
<dbReference type="PhylomeDB" id="E9H4V9"/>
<evidence type="ECO:0000256" key="4">
    <source>
        <dbReference type="ARBA" id="ARBA00022692"/>
    </source>
</evidence>
<feature type="transmembrane region" description="Helical" evidence="10">
    <location>
        <begin position="287"/>
        <end position="309"/>
    </location>
</feature>
<feature type="domain" description="G-protein coupled receptors family 1 profile" evidence="11">
    <location>
        <begin position="49"/>
        <end position="348"/>
    </location>
</feature>
<evidence type="ECO:0000313" key="13">
    <source>
        <dbReference type="Proteomes" id="UP000000305"/>
    </source>
</evidence>
<dbReference type="PROSITE" id="PS50262">
    <property type="entry name" value="G_PROTEIN_RECEP_F1_2"/>
    <property type="match status" value="1"/>
</dbReference>
<evidence type="ECO:0000256" key="10">
    <source>
        <dbReference type="SAM" id="Phobius"/>
    </source>
</evidence>
<name>E9H4V9_DAPPU</name>
<evidence type="ECO:0000313" key="12">
    <source>
        <dbReference type="EMBL" id="EFX73284.1"/>
    </source>
</evidence>
<feature type="transmembrane region" description="Helical" evidence="10">
    <location>
        <begin position="179"/>
        <end position="203"/>
    </location>
</feature>
<dbReference type="HOGENOM" id="CLU_055342_1_0_1"/>
<evidence type="ECO:0000256" key="8">
    <source>
        <dbReference type="ARBA" id="ARBA00023170"/>
    </source>
</evidence>
<proteinExistence type="inferred from homology"/>
<dbReference type="EMBL" id="GL732592">
    <property type="protein sequence ID" value="EFX73284.1"/>
    <property type="molecule type" value="Genomic_DNA"/>
</dbReference>
<keyword evidence="5 10" id="KW-1133">Transmembrane helix</keyword>
<keyword evidence="6" id="KW-0297">G-protein coupled receptor</keyword>
<keyword evidence="13" id="KW-1185">Reference proteome</keyword>
<evidence type="ECO:0000256" key="6">
    <source>
        <dbReference type="ARBA" id="ARBA00023040"/>
    </source>
</evidence>
<sequence>MNSSINNSSSSAGREDIVLTGSGQVFNPIDIDTILLVGHIVCCCIGIPLNMSIAIAIIRFRRFHRKPRNIFLLGIIFSYLAFFIPAAVKLIYSGFYPEESLCQVYVALAGVPQGLLSVNMLLALADRYLAINHPLLHREKMTVRFASIVIILSSISTVFFLKFVYIAGLAPLRCEVWLVHAKIILMILTLLFLLCTALNFIVYRQTKILLSESRMICPSADDGRHHIVTVDGQQIEWIELATIANESSNTGMSTCVTNDNSTTTTTTARPISIHVNRRKFGQLEIEATCTLITGVTSLVVTSLPPTIFVSSFLACRIISQSDCSHFNWLAPYMIELGLINIVFSPLIFLKRNKELRSALTCQFYRC</sequence>
<dbReference type="InterPro" id="IPR017452">
    <property type="entry name" value="GPCR_Rhodpsn_7TM"/>
</dbReference>
<dbReference type="GO" id="GO:0043410">
    <property type="term" value="P:positive regulation of MAPK cascade"/>
    <property type="evidence" value="ECO:0000318"/>
    <property type="project" value="GO_Central"/>
</dbReference>
<reference evidence="12 13" key="1">
    <citation type="journal article" date="2011" name="Science">
        <title>The ecoresponsive genome of Daphnia pulex.</title>
        <authorList>
            <person name="Colbourne J.K."/>
            <person name="Pfrender M.E."/>
            <person name="Gilbert D."/>
            <person name="Thomas W.K."/>
            <person name="Tucker A."/>
            <person name="Oakley T.H."/>
            <person name="Tokishita S."/>
            <person name="Aerts A."/>
            <person name="Arnold G.J."/>
            <person name="Basu M.K."/>
            <person name="Bauer D.J."/>
            <person name="Caceres C.E."/>
            <person name="Carmel L."/>
            <person name="Casola C."/>
            <person name="Choi J.H."/>
            <person name="Detter J.C."/>
            <person name="Dong Q."/>
            <person name="Dusheyko S."/>
            <person name="Eads B.D."/>
            <person name="Frohlich T."/>
            <person name="Geiler-Samerotte K.A."/>
            <person name="Gerlach D."/>
            <person name="Hatcher P."/>
            <person name="Jogdeo S."/>
            <person name="Krijgsveld J."/>
            <person name="Kriventseva E.V."/>
            <person name="Kultz D."/>
            <person name="Laforsch C."/>
            <person name="Lindquist E."/>
            <person name="Lopez J."/>
            <person name="Manak J.R."/>
            <person name="Muller J."/>
            <person name="Pangilinan J."/>
            <person name="Patwardhan R.P."/>
            <person name="Pitluck S."/>
            <person name="Pritham E.J."/>
            <person name="Rechtsteiner A."/>
            <person name="Rho M."/>
            <person name="Rogozin I.B."/>
            <person name="Sakarya O."/>
            <person name="Salamov A."/>
            <person name="Schaack S."/>
            <person name="Shapiro H."/>
            <person name="Shiga Y."/>
            <person name="Skalitzky C."/>
            <person name="Smith Z."/>
            <person name="Souvorov A."/>
            <person name="Sung W."/>
            <person name="Tang Z."/>
            <person name="Tsuchiya D."/>
            <person name="Tu H."/>
            <person name="Vos H."/>
            <person name="Wang M."/>
            <person name="Wolf Y.I."/>
            <person name="Yamagata H."/>
            <person name="Yamada T."/>
            <person name="Ye Y."/>
            <person name="Shaw J.R."/>
            <person name="Andrews J."/>
            <person name="Crease T.J."/>
            <person name="Tang H."/>
            <person name="Lucas S.M."/>
            <person name="Robertson H.M."/>
            <person name="Bork P."/>
            <person name="Koonin E.V."/>
            <person name="Zdobnov E.M."/>
            <person name="Grigoriev I.V."/>
            <person name="Lynch M."/>
            <person name="Boore J.L."/>
        </authorList>
    </citation>
    <scope>NUCLEOTIDE SEQUENCE [LARGE SCALE GENOMIC DNA]</scope>
</reference>
<feature type="transmembrane region" description="Helical" evidence="10">
    <location>
        <begin position="145"/>
        <end position="167"/>
    </location>
</feature>
<evidence type="ECO:0000256" key="2">
    <source>
        <dbReference type="ARBA" id="ARBA00010663"/>
    </source>
</evidence>
<dbReference type="AlphaFoldDB" id="E9H4V9"/>
<dbReference type="InParanoid" id="E9H4V9"/>
<dbReference type="PANTHER" id="PTHR24249">
    <property type="entry name" value="HISTAMINE RECEPTOR-RELATED G-PROTEIN COUPLED RECEPTOR"/>
    <property type="match status" value="1"/>
</dbReference>
<evidence type="ECO:0000256" key="3">
    <source>
        <dbReference type="ARBA" id="ARBA00022475"/>
    </source>
</evidence>
<gene>
    <name evidence="12" type="ORF">DAPPUDRAFT_109998</name>
</gene>
<feature type="transmembrane region" description="Helical" evidence="10">
    <location>
        <begin position="34"/>
        <end position="58"/>
    </location>
</feature>
<protein>
    <recommendedName>
        <fullName evidence="11">G-protein coupled receptors family 1 profile domain-containing protein</fullName>
    </recommendedName>
</protein>
<dbReference type="KEGG" id="dpx:DAPPUDRAFT_109998"/>
<dbReference type="Pfam" id="PF00001">
    <property type="entry name" value="7tm_1"/>
    <property type="match status" value="1"/>
</dbReference>
<dbReference type="GO" id="GO:0071880">
    <property type="term" value="P:adenylate cyclase-activating adrenergic receptor signaling pathway"/>
    <property type="evidence" value="ECO:0000318"/>
    <property type="project" value="GO_Central"/>
</dbReference>
<keyword evidence="9" id="KW-0807">Transducer</keyword>
<evidence type="ECO:0000256" key="9">
    <source>
        <dbReference type="ARBA" id="ARBA00023224"/>
    </source>
</evidence>
<feature type="transmembrane region" description="Helical" evidence="10">
    <location>
        <begin position="104"/>
        <end position="124"/>
    </location>
</feature>
<dbReference type="PANTHER" id="PTHR24249:SF411">
    <property type="entry name" value="G-PROTEIN COUPLED RECEPTORS FAMILY 1 PROFILE DOMAIN-CONTAINING PROTEIN"/>
    <property type="match status" value="1"/>
</dbReference>
<evidence type="ECO:0000259" key="11">
    <source>
        <dbReference type="PROSITE" id="PS50262"/>
    </source>
</evidence>
<dbReference type="Proteomes" id="UP000000305">
    <property type="component" value="Unassembled WGS sequence"/>
</dbReference>
<keyword evidence="7 10" id="KW-0472">Membrane</keyword>
<evidence type="ECO:0000256" key="1">
    <source>
        <dbReference type="ARBA" id="ARBA00004651"/>
    </source>
</evidence>
<accession>E9H4V9</accession>
<feature type="transmembrane region" description="Helical" evidence="10">
    <location>
        <begin position="329"/>
        <end position="349"/>
    </location>
</feature>
<dbReference type="CDD" id="cd00637">
    <property type="entry name" value="7tm_classA_rhodopsin-like"/>
    <property type="match status" value="1"/>
</dbReference>
<evidence type="ECO:0000256" key="7">
    <source>
        <dbReference type="ARBA" id="ARBA00023136"/>
    </source>
</evidence>
<evidence type="ECO:0000256" key="5">
    <source>
        <dbReference type="ARBA" id="ARBA00022989"/>
    </source>
</evidence>
<dbReference type="GO" id="GO:0004989">
    <property type="term" value="F:octopamine receptor activity"/>
    <property type="evidence" value="ECO:0000318"/>
    <property type="project" value="GO_Central"/>
</dbReference>
<keyword evidence="3" id="KW-1003">Cell membrane</keyword>
<organism evidence="12 13">
    <name type="scientific">Daphnia pulex</name>
    <name type="common">Water flea</name>
    <dbReference type="NCBI Taxonomy" id="6669"/>
    <lineage>
        <taxon>Eukaryota</taxon>
        <taxon>Metazoa</taxon>
        <taxon>Ecdysozoa</taxon>
        <taxon>Arthropoda</taxon>
        <taxon>Crustacea</taxon>
        <taxon>Branchiopoda</taxon>
        <taxon>Diplostraca</taxon>
        <taxon>Cladocera</taxon>
        <taxon>Anomopoda</taxon>
        <taxon>Daphniidae</taxon>
        <taxon>Daphnia</taxon>
    </lineage>
</organism>
<comment type="subcellular location">
    <subcellularLocation>
        <location evidence="1">Cell membrane</location>
        <topology evidence="1">Multi-pass membrane protein</topology>
    </subcellularLocation>
</comment>
<dbReference type="InterPro" id="IPR000276">
    <property type="entry name" value="GPCR_Rhodpsn"/>
</dbReference>